<dbReference type="OrthoDB" id="7324215at2759"/>
<protein>
    <submittedName>
        <fullName evidence="1">Jg3396 protein</fullName>
    </submittedName>
</protein>
<dbReference type="AlphaFoldDB" id="A0A8S4RQG4"/>
<evidence type="ECO:0000313" key="1">
    <source>
        <dbReference type="EMBL" id="CAH2239966.1"/>
    </source>
</evidence>
<name>A0A8S4RQG4_9NEOP</name>
<reference evidence="1" key="1">
    <citation type="submission" date="2022-03" db="EMBL/GenBank/DDBJ databases">
        <authorList>
            <person name="Lindestad O."/>
        </authorList>
    </citation>
    <scope>NUCLEOTIDE SEQUENCE</scope>
</reference>
<organism evidence="1 2">
    <name type="scientific">Pararge aegeria aegeria</name>
    <dbReference type="NCBI Taxonomy" id="348720"/>
    <lineage>
        <taxon>Eukaryota</taxon>
        <taxon>Metazoa</taxon>
        <taxon>Ecdysozoa</taxon>
        <taxon>Arthropoda</taxon>
        <taxon>Hexapoda</taxon>
        <taxon>Insecta</taxon>
        <taxon>Pterygota</taxon>
        <taxon>Neoptera</taxon>
        <taxon>Endopterygota</taxon>
        <taxon>Lepidoptera</taxon>
        <taxon>Glossata</taxon>
        <taxon>Ditrysia</taxon>
        <taxon>Papilionoidea</taxon>
        <taxon>Nymphalidae</taxon>
        <taxon>Satyrinae</taxon>
        <taxon>Satyrini</taxon>
        <taxon>Parargina</taxon>
        <taxon>Pararge</taxon>
    </lineage>
</organism>
<proteinExistence type="predicted"/>
<evidence type="ECO:0000313" key="2">
    <source>
        <dbReference type="Proteomes" id="UP000838756"/>
    </source>
</evidence>
<sequence length="95" mass="10631">MSTAIDNVNKLQQDLQNELTNTNQLLMLISEELQKIKNFTSVGGEFEATIKQNTSLMASLANMQKIDILNLPPVARTQLDLKHVQTNQASMDESQ</sequence>
<keyword evidence="2" id="KW-1185">Reference proteome</keyword>
<gene>
    <name evidence="1" type="primary">jg3396</name>
    <name evidence="1" type="ORF">PAEG_LOCUS16600</name>
</gene>
<accession>A0A8S4RQG4</accession>
<comment type="caution">
    <text evidence="1">The sequence shown here is derived from an EMBL/GenBank/DDBJ whole genome shotgun (WGS) entry which is preliminary data.</text>
</comment>
<dbReference type="EMBL" id="CAKXAJ010025467">
    <property type="protein sequence ID" value="CAH2239966.1"/>
    <property type="molecule type" value="Genomic_DNA"/>
</dbReference>
<dbReference type="Proteomes" id="UP000838756">
    <property type="component" value="Unassembled WGS sequence"/>
</dbReference>